<dbReference type="PROSITE" id="PS50931">
    <property type="entry name" value="HTH_LYSR"/>
    <property type="match status" value="1"/>
</dbReference>
<keyword evidence="3" id="KW-0238">DNA-binding</keyword>
<reference evidence="7" key="1">
    <citation type="journal article" date="2019" name="Int. J. Syst. Evol. Microbiol.">
        <title>The Global Catalogue of Microorganisms (GCM) 10K type strain sequencing project: providing services to taxonomists for standard genome sequencing and annotation.</title>
        <authorList>
            <consortium name="The Broad Institute Genomics Platform"/>
            <consortium name="The Broad Institute Genome Sequencing Center for Infectious Disease"/>
            <person name="Wu L."/>
            <person name="Ma J."/>
        </authorList>
    </citation>
    <scope>NUCLEOTIDE SEQUENCE [LARGE SCALE GENOMIC DNA]</scope>
    <source>
        <strain evidence="7">JCM 17666</strain>
    </source>
</reference>
<sequence length="308" mass="33362">MVELKRIRYFLAVAEELHFGRAAARLNMSQPPLSEQIRLMEEDTGIRLFDRSTQGVRLTAAGSVLYDAVRRGVQIMDLGVHSARLVAAGQGGRLVIGFVSSASITIVPRLVRHLTQSLPAVEPQLRQYGSAREIEEDLVGNALDIGLVRPPVVSAGLTAVHLIDDAMLCALPDVHPLAKRKSIAIEELATERFIMFSSSTPNNVNLLVQRACARADFIPRVSQYVNDVYAMVGLVASGLGVALVPRSLANLAVHGAKFVPVRNVVEQFTLSVAWRADERMPVVRRAAETIIELFAGAGKAPASFPATL</sequence>
<dbReference type="Pfam" id="PF00126">
    <property type="entry name" value="HTH_1"/>
    <property type="match status" value="1"/>
</dbReference>
<keyword evidence="2" id="KW-0805">Transcription regulation</keyword>
<evidence type="ECO:0000313" key="6">
    <source>
        <dbReference type="EMBL" id="GAA4327899.1"/>
    </source>
</evidence>
<dbReference type="Pfam" id="PF03466">
    <property type="entry name" value="LysR_substrate"/>
    <property type="match status" value="1"/>
</dbReference>
<gene>
    <name evidence="6" type="ORF">GCM10023144_13060</name>
</gene>
<keyword evidence="4" id="KW-0804">Transcription</keyword>
<evidence type="ECO:0000256" key="3">
    <source>
        <dbReference type="ARBA" id="ARBA00023125"/>
    </source>
</evidence>
<dbReference type="PANTHER" id="PTHR30346:SF0">
    <property type="entry name" value="HCA OPERON TRANSCRIPTIONAL ACTIVATOR HCAR"/>
    <property type="match status" value="1"/>
</dbReference>
<evidence type="ECO:0000256" key="1">
    <source>
        <dbReference type="ARBA" id="ARBA00009437"/>
    </source>
</evidence>
<dbReference type="CDD" id="cd08414">
    <property type="entry name" value="PBP2_LTTR_aromatics_like"/>
    <property type="match status" value="1"/>
</dbReference>
<proteinExistence type="inferred from homology"/>
<evidence type="ECO:0000256" key="2">
    <source>
        <dbReference type="ARBA" id="ARBA00023015"/>
    </source>
</evidence>
<dbReference type="SUPFAM" id="SSF46785">
    <property type="entry name" value="Winged helix' DNA-binding domain"/>
    <property type="match status" value="1"/>
</dbReference>
<dbReference type="Gene3D" id="1.10.10.10">
    <property type="entry name" value="Winged helix-like DNA-binding domain superfamily/Winged helix DNA-binding domain"/>
    <property type="match status" value="1"/>
</dbReference>
<accession>A0ABP8GPA0</accession>
<dbReference type="SUPFAM" id="SSF53850">
    <property type="entry name" value="Periplasmic binding protein-like II"/>
    <property type="match status" value="1"/>
</dbReference>
<dbReference type="EMBL" id="BAABFO010000005">
    <property type="protein sequence ID" value="GAA4327899.1"/>
    <property type="molecule type" value="Genomic_DNA"/>
</dbReference>
<dbReference type="InterPro" id="IPR005119">
    <property type="entry name" value="LysR_subst-bd"/>
</dbReference>
<dbReference type="InterPro" id="IPR036388">
    <property type="entry name" value="WH-like_DNA-bd_sf"/>
</dbReference>
<protein>
    <submittedName>
        <fullName evidence="6">LysR family transcriptional regulator</fullName>
    </submittedName>
</protein>
<organism evidence="6 7">
    <name type="scientific">Pigmentiphaga soli</name>
    <dbReference type="NCBI Taxonomy" id="1007095"/>
    <lineage>
        <taxon>Bacteria</taxon>
        <taxon>Pseudomonadati</taxon>
        <taxon>Pseudomonadota</taxon>
        <taxon>Betaproteobacteria</taxon>
        <taxon>Burkholderiales</taxon>
        <taxon>Alcaligenaceae</taxon>
        <taxon>Pigmentiphaga</taxon>
    </lineage>
</organism>
<evidence type="ECO:0000259" key="5">
    <source>
        <dbReference type="PROSITE" id="PS50931"/>
    </source>
</evidence>
<comment type="similarity">
    <text evidence="1">Belongs to the LysR transcriptional regulatory family.</text>
</comment>
<dbReference type="Proteomes" id="UP001501671">
    <property type="component" value="Unassembled WGS sequence"/>
</dbReference>
<dbReference type="InterPro" id="IPR000847">
    <property type="entry name" value="LysR_HTH_N"/>
</dbReference>
<dbReference type="PRINTS" id="PR00039">
    <property type="entry name" value="HTHLYSR"/>
</dbReference>
<dbReference type="PANTHER" id="PTHR30346">
    <property type="entry name" value="TRANSCRIPTIONAL DUAL REGULATOR HCAR-RELATED"/>
    <property type="match status" value="1"/>
</dbReference>
<dbReference type="InterPro" id="IPR036390">
    <property type="entry name" value="WH_DNA-bd_sf"/>
</dbReference>
<evidence type="ECO:0000256" key="4">
    <source>
        <dbReference type="ARBA" id="ARBA00023163"/>
    </source>
</evidence>
<dbReference type="Gene3D" id="3.40.190.10">
    <property type="entry name" value="Periplasmic binding protein-like II"/>
    <property type="match status" value="2"/>
</dbReference>
<evidence type="ECO:0000313" key="7">
    <source>
        <dbReference type="Proteomes" id="UP001501671"/>
    </source>
</evidence>
<keyword evidence="7" id="KW-1185">Reference proteome</keyword>
<comment type="caution">
    <text evidence="6">The sequence shown here is derived from an EMBL/GenBank/DDBJ whole genome shotgun (WGS) entry which is preliminary data.</text>
</comment>
<feature type="domain" description="HTH lysR-type" evidence="5">
    <location>
        <begin position="2"/>
        <end position="59"/>
    </location>
</feature>
<name>A0ABP8GPA0_9BURK</name>